<dbReference type="Proteomes" id="UP000006620">
    <property type="component" value="Chromosome"/>
</dbReference>
<name>F8FER4_PAEMK</name>
<evidence type="ECO:0000313" key="2">
    <source>
        <dbReference type="Proteomes" id="UP000006620"/>
    </source>
</evidence>
<dbReference type="KEGG" id="pms:KNP414_07663"/>
<evidence type="ECO:0000313" key="1">
    <source>
        <dbReference type="EMBL" id="AEI46149.1"/>
    </source>
</evidence>
<dbReference type="EMBL" id="CP002869">
    <property type="protein sequence ID" value="AEI46149.1"/>
    <property type="molecule type" value="Genomic_DNA"/>
</dbReference>
<proteinExistence type="predicted"/>
<gene>
    <name evidence="1" type="ordered locus">KNP414_07663</name>
</gene>
<sequence>MFGGVIAITNAITIASSGFRWGRCMRQASIRMIRLEAC</sequence>
<dbReference type="HOGENOM" id="CLU_3330997_0_0_9"/>
<dbReference type="AlphaFoldDB" id="F8FER4"/>
<reference evidence="1 2" key="2">
    <citation type="journal article" date="2013" name="Genome Announc.">
        <title>Genome Sequence of Growth-Improving Paenibacillus mucilaginosus Strain KNP414.</title>
        <authorList>
            <person name="Lu J.J."/>
            <person name="Wang J.F."/>
            <person name="Hu X.F."/>
        </authorList>
    </citation>
    <scope>NUCLEOTIDE SEQUENCE [LARGE SCALE GENOMIC DNA]</scope>
    <source>
        <strain evidence="1 2">KNP414</strain>
    </source>
</reference>
<protein>
    <submittedName>
        <fullName evidence="1">Uncharacterized protein</fullName>
    </submittedName>
</protein>
<accession>F8FER4</accession>
<organism evidence="1 2">
    <name type="scientific">Paenibacillus mucilaginosus (strain KNP414)</name>
    <dbReference type="NCBI Taxonomy" id="1036673"/>
    <lineage>
        <taxon>Bacteria</taxon>
        <taxon>Bacillati</taxon>
        <taxon>Bacillota</taxon>
        <taxon>Bacilli</taxon>
        <taxon>Bacillales</taxon>
        <taxon>Paenibacillaceae</taxon>
        <taxon>Paenibacillus</taxon>
    </lineage>
</organism>
<reference evidence="2" key="1">
    <citation type="submission" date="2011-06" db="EMBL/GenBank/DDBJ databases">
        <title>Complete genome sequence of Paenibacillus mucilaginosus KNP414.</title>
        <authorList>
            <person name="Wang J."/>
            <person name="Hu S."/>
            <person name="Hu X."/>
            <person name="Zhang B."/>
            <person name="Dong D."/>
            <person name="Zhang S."/>
            <person name="Zhao K."/>
            <person name="Wu D."/>
        </authorList>
    </citation>
    <scope>NUCLEOTIDE SEQUENCE [LARGE SCALE GENOMIC DNA]</scope>
    <source>
        <strain evidence="2">KNP414</strain>
    </source>
</reference>